<comment type="catalytic activity">
    <reaction evidence="18">
        <text>L-threonyl-[protein] + ATP = O-phospho-L-threonyl-[protein] + ADP + H(+)</text>
        <dbReference type="Rhea" id="RHEA:46608"/>
        <dbReference type="Rhea" id="RHEA-COMP:11060"/>
        <dbReference type="Rhea" id="RHEA-COMP:11605"/>
        <dbReference type="ChEBI" id="CHEBI:15378"/>
        <dbReference type="ChEBI" id="CHEBI:30013"/>
        <dbReference type="ChEBI" id="CHEBI:30616"/>
        <dbReference type="ChEBI" id="CHEBI:61977"/>
        <dbReference type="ChEBI" id="CHEBI:456216"/>
        <dbReference type="EC" id="2.7.11.1"/>
    </reaction>
</comment>
<evidence type="ECO:0000256" key="1">
    <source>
        <dbReference type="ARBA" id="ARBA00004251"/>
    </source>
</evidence>
<dbReference type="InterPro" id="IPR003591">
    <property type="entry name" value="Leu-rich_rpt_typical-subtyp"/>
</dbReference>
<evidence type="ECO:0000259" key="22">
    <source>
        <dbReference type="PROSITE" id="PS50011"/>
    </source>
</evidence>
<feature type="domain" description="Protein kinase" evidence="22">
    <location>
        <begin position="710"/>
        <end position="942"/>
    </location>
</feature>
<dbReference type="FunFam" id="3.80.10.10:FF:000215">
    <property type="entry name" value="Receptor-like protein kinase HSL1"/>
    <property type="match status" value="1"/>
</dbReference>
<dbReference type="Pfam" id="PF12799">
    <property type="entry name" value="LRR_4"/>
    <property type="match status" value="1"/>
</dbReference>
<dbReference type="Pfam" id="PF08263">
    <property type="entry name" value="LRRNT_2"/>
    <property type="match status" value="1"/>
</dbReference>
<keyword evidence="14 21" id="KW-1133">Transmembrane helix</keyword>
<evidence type="ECO:0000256" key="10">
    <source>
        <dbReference type="ARBA" id="ARBA00022737"/>
    </source>
</evidence>
<evidence type="ECO:0000313" key="23">
    <source>
        <dbReference type="EMBL" id="GFS46329.1"/>
    </source>
</evidence>
<keyword evidence="4" id="KW-0723">Serine/threonine-protein kinase</keyword>
<evidence type="ECO:0000256" key="9">
    <source>
        <dbReference type="ARBA" id="ARBA00022729"/>
    </source>
</evidence>
<keyword evidence="7" id="KW-0808">Transferase</keyword>
<dbReference type="PROSITE" id="PS51450">
    <property type="entry name" value="LRR"/>
    <property type="match status" value="1"/>
</dbReference>
<sequence length="971" mass="106367">MEGQNKLFVKNTTIAISHSPSLSLSKQQCFFCYYFSLFHSTQQGQSLNQEGLYLQGVKPGFDDPDGVFSTWNDRDENPCNWHRVTCDSVTQSVNSLDLSSANIAGPFPSVLCRLANLTSLSLYNNSVNSTLPENISDCRSLEHLNLAQNLLTGEIPKSLAELPNLKHLDLAGNNFSGEIPATFGGFRQLEVLSLVANLLDGEIPVFIGNVSTLKQLNLSYNPFSPGRIPPELGNLTNLEALWLTGCNLMGPIPDSLGRLGRLIDLDLALNDLVGPVPSSLTELSSVVQIELYNNSLTGELPATGWSNMTKLRLLDASMNELTGTIPDELCSLSLESLNLYENQFQGKLPENLAKSPNLYELRLFSNRLTGELPKDLGKNSPLMWVDVSSNFFFSGEIPATLCEKGALKELLMIHNSFSGEIPASLGDCRKLSRVRFGYNNFSGAVPARLWGLPRVYLLELTHNSFSGEIAKTIAGAANLSSLIISRNRFSGDIPAEIGWLENLVEFTGSDNQFTGSLPASIVNLGQLERLDLHNNSLSSEIPSGIHSWKKINDINLADNDFSGNIPEEIGSLMVLNYLDLSGNQFSGKIPLGLQNLKLNQLNLSSNRLSGNIPPLYAKEVYKNSFLGNPGLCGDIAGLCDAKNGAKNMGYVWLLRSIFVLAGLVFIVGVVWFYLKYRNFKKAKRAIDKSKWTLMSFHKLGFGEHEILDCLDEDNVIGSGSSGKVYKVVLSNGEAVAVKKLWVGSKTVEESGDVEKGPVLNNGFETEVETLGKIRHKNIVKLLCCCTARDCKLLVYEYMPNGSLGDLLRTRLADFGVAKAVDAIGKGAKSMSVIAGSCGYIAPEYAYTLRVNEKSDIYSFGVVLLELVTGRLPVDPEFGEKDLVKWVCTTLDQKGLDHVLDPKLDSCFKEEICKVLHIGLLCTSPLPINRPSMRRVVKMLQEVGGESQSKTAKDGKLTPYYYEDASDRGSVA</sequence>
<dbReference type="Pfam" id="PF07714">
    <property type="entry name" value="PK_Tyr_Ser-Thr"/>
    <property type="match status" value="1"/>
</dbReference>
<dbReference type="InterPro" id="IPR001611">
    <property type="entry name" value="Leu-rich_rpt"/>
</dbReference>
<dbReference type="EMBL" id="BJWL01000466">
    <property type="protein sequence ID" value="GFS46329.1"/>
    <property type="molecule type" value="Genomic_DNA"/>
</dbReference>
<dbReference type="AlphaFoldDB" id="A0A7J0E2I3"/>
<keyword evidence="24" id="KW-1185">Reference proteome</keyword>
<evidence type="ECO:0000256" key="3">
    <source>
        <dbReference type="ARBA" id="ARBA00022475"/>
    </source>
</evidence>
<dbReference type="FunFam" id="3.30.200.20:FF:000711">
    <property type="entry name" value="Receptor-like protein kinase HSL1"/>
    <property type="match status" value="1"/>
</dbReference>
<evidence type="ECO:0000256" key="5">
    <source>
        <dbReference type="ARBA" id="ARBA00022553"/>
    </source>
</evidence>
<keyword evidence="11 20" id="KW-0547">Nucleotide-binding</keyword>
<dbReference type="InterPro" id="IPR032675">
    <property type="entry name" value="LRR_dom_sf"/>
</dbReference>
<evidence type="ECO:0000256" key="6">
    <source>
        <dbReference type="ARBA" id="ARBA00022614"/>
    </source>
</evidence>
<dbReference type="InterPro" id="IPR013210">
    <property type="entry name" value="LRR_N_plant-typ"/>
</dbReference>
<organism evidence="23 24">
    <name type="scientific">Actinidia rufa</name>
    <dbReference type="NCBI Taxonomy" id="165716"/>
    <lineage>
        <taxon>Eukaryota</taxon>
        <taxon>Viridiplantae</taxon>
        <taxon>Streptophyta</taxon>
        <taxon>Embryophyta</taxon>
        <taxon>Tracheophyta</taxon>
        <taxon>Spermatophyta</taxon>
        <taxon>Magnoliopsida</taxon>
        <taxon>eudicotyledons</taxon>
        <taxon>Gunneridae</taxon>
        <taxon>Pentapetalae</taxon>
        <taxon>asterids</taxon>
        <taxon>Ericales</taxon>
        <taxon>Actinidiaceae</taxon>
        <taxon>Actinidia</taxon>
    </lineage>
</organism>
<evidence type="ECO:0000256" key="2">
    <source>
        <dbReference type="ARBA" id="ARBA00012513"/>
    </source>
</evidence>
<comment type="caution">
    <text evidence="23">The sequence shown here is derived from an EMBL/GenBank/DDBJ whole genome shotgun (WGS) entry which is preliminary data.</text>
</comment>
<dbReference type="Pfam" id="PF00560">
    <property type="entry name" value="LRR_1"/>
    <property type="match status" value="8"/>
</dbReference>
<reference evidence="24" key="1">
    <citation type="submission" date="2019-07" db="EMBL/GenBank/DDBJ databases">
        <title>De Novo Assembly of kiwifruit Actinidia rufa.</title>
        <authorList>
            <person name="Sugita-Konishi S."/>
            <person name="Sato K."/>
            <person name="Mori E."/>
            <person name="Abe Y."/>
            <person name="Kisaki G."/>
            <person name="Hamano K."/>
            <person name="Suezawa K."/>
            <person name="Otani M."/>
            <person name="Fukuda T."/>
            <person name="Manabe T."/>
            <person name="Gomi K."/>
            <person name="Tabuchi M."/>
            <person name="Akimitsu K."/>
            <person name="Kataoka I."/>
        </authorList>
    </citation>
    <scope>NUCLEOTIDE SEQUENCE [LARGE SCALE GENOMIC DNA]</scope>
    <source>
        <strain evidence="24">cv. Fuchu</strain>
    </source>
</reference>
<dbReference type="InterPro" id="IPR051716">
    <property type="entry name" value="Plant_RL_S/T_kinase"/>
</dbReference>
<proteinExistence type="predicted"/>
<dbReference type="EC" id="2.7.11.1" evidence="2"/>
<dbReference type="InterPro" id="IPR011009">
    <property type="entry name" value="Kinase-like_dom_sf"/>
</dbReference>
<dbReference type="GO" id="GO:0005524">
    <property type="term" value="F:ATP binding"/>
    <property type="evidence" value="ECO:0007669"/>
    <property type="project" value="UniProtKB-UniRule"/>
</dbReference>
<dbReference type="Gene3D" id="1.10.510.10">
    <property type="entry name" value="Transferase(Phosphotransferase) domain 1"/>
    <property type="match status" value="1"/>
</dbReference>
<keyword evidence="6" id="KW-0433">Leucine-rich repeat</keyword>
<dbReference type="OrthoDB" id="2021138at2759"/>
<dbReference type="Proteomes" id="UP000585474">
    <property type="component" value="Unassembled WGS sequence"/>
</dbReference>
<feature type="binding site" evidence="20">
    <location>
        <position position="739"/>
    </location>
    <ligand>
        <name>ATP</name>
        <dbReference type="ChEBI" id="CHEBI:30616"/>
    </ligand>
</feature>
<evidence type="ECO:0000256" key="8">
    <source>
        <dbReference type="ARBA" id="ARBA00022692"/>
    </source>
</evidence>
<evidence type="ECO:0000256" key="19">
    <source>
        <dbReference type="ARBA" id="ARBA00048679"/>
    </source>
</evidence>
<keyword evidence="5" id="KW-0597">Phosphoprotein</keyword>
<dbReference type="SMART" id="SM00369">
    <property type="entry name" value="LRR_TYP"/>
    <property type="match status" value="5"/>
</dbReference>
<keyword evidence="3" id="KW-1003">Cell membrane</keyword>
<dbReference type="SUPFAM" id="SSF52058">
    <property type="entry name" value="L domain-like"/>
    <property type="match status" value="1"/>
</dbReference>
<dbReference type="Gene3D" id="3.80.10.10">
    <property type="entry name" value="Ribonuclease Inhibitor"/>
    <property type="match status" value="3"/>
</dbReference>
<dbReference type="InterPro" id="IPR001245">
    <property type="entry name" value="Ser-Thr/Tyr_kinase_cat_dom"/>
</dbReference>
<evidence type="ECO:0000256" key="14">
    <source>
        <dbReference type="ARBA" id="ARBA00022989"/>
    </source>
</evidence>
<keyword evidence="16" id="KW-0675">Receptor</keyword>
<keyword evidence="13 20" id="KW-0067">ATP-binding</keyword>
<dbReference type="PANTHER" id="PTHR48053">
    <property type="entry name" value="LEUCINE RICH REPEAT FAMILY PROTEIN, EXPRESSED"/>
    <property type="match status" value="1"/>
</dbReference>
<evidence type="ECO:0000256" key="15">
    <source>
        <dbReference type="ARBA" id="ARBA00023136"/>
    </source>
</evidence>
<dbReference type="FunFam" id="3.80.10.10:FF:000077">
    <property type="entry name" value="LRR receptor-like serine/threonine-protein kinase ERL1"/>
    <property type="match status" value="1"/>
</dbReference>
<evidence type="ECO:0000256" key="20">
    <source>
        <dbReference type="PROSITE-ProRule" id="PRU10141"/>
    </source>
</evidence>
<dbReference type="SUPFAM" id="SSF52047">
    <property type="entry name" value="RNI-like"/>
    <property type="match status" value="1"/>
</dbReference>
<keyword evidence="17" id="KW-0325">Glycoprotein</keyword>
<dbReference type="SUPFAM" id="SSF56112">
    <property type="entry name" value="Protein kinase-like (PK-like)"/>
    <property type="match status" value="1"/>
</dbReference>
<evidence type="ECO:0000256" key="11">
    <source>
        <dbReference type="ARBA" id="ARBA00022741"/>
    </source>
</evidence>
<evidence type="ECO:0000256" key="18">
    <source>
        <dbReference type="ARBA" id="ARBA00047899"/>
    </source>
</evidence>
<name>A0A7J0E2I3_9ERIC</name>
<dbReference type="GO" id="GO:0009791">
    <property type="term" value="P:post-embryonic development"/>
    <property type="evidence" value="ECO:0007669"/>
    <property type="project" value="UniProtKB-ARBA"/>
</dbReference>
<dbReference type="PROSITE" id="PS00107">
    <property type="entry name" value="PROTEIN_KINASE_ATP"/>
    <property type="match status" value="1"/>
</dbReference>
<comment type="catalytic activity">
    <reaction evidence="19">
        <text>L-seryl-[protein] + ATP = O-phospho-L-seryl-[protein] + ADP + H(+)</text>
        <dbReference type="Rhea" id="RHEA:17989"/>
        <dbReference type="Rhea" id="RHEA-COMP:9863"/>
        <dbReference type="Rhea" id="RHEA-COMP:11604"/>
        <dbReference type="ChEBI" id="CHEBI:15378"/>
        <dbReference type="ChEBI" id="CHEBI:29999"/>
        <dbReference type="ChEBI" id="CHEBI:30616"/>
        <dbReference type="ChEBI" id="CHEBI:83421"/>
        <dbReference type="ChEBI" id="CHEBI:456216"/>
        <dbReference type="EC" id="2.7.11.1"/>
    </reaction>
</comment>
<dbReference type="PROSITE" id="PS50011">
    <property type="entry name" value="PROTEIN_KINASE_DOM"/>
    <property type="match status" value="1"/>
</dbReference>
<dbReference type="FunFam" id="3.80.10.10:FF:000453">
    <property type="entry name" value="Leucine-rich receptor-like protein kinase family protein"/>
    <property type="match status" value="1"/>
</dbReference>
<dbReference type="GO" id="GO:0006952">
    <property type="term" value="P:defense response"/>
    <property type="evidence" value="ECO:0007669"/>
    <property type="project" value="UniProtKB-ARBA"/>
</dbReference>
<dbReference type="InterPro" id="IPR000719">
    <property type="entry name" value="Prot_kinase_dom"/>
</dbReference>
<dbReference type="InterPro" id="IPR025875">
    <property type="entry name" value="Leu-rich_rpt_4"/>
</dbReference>
<comment type="subcellular location">
    <subcellularLocation>
        <location evidence="1">Cell membrane</location>
        <topology evidence="1">Single-pass type I membrane protein</topology>
    </subcellularLocation>
</comment>
<gene>
    <name evidence="23" type="ORF">Acr_00g0101520</name>
</gene>
<evidence type="ECO:0000256" key="7">
    <source>
        <dbReference type="ARBA" id="ARBA00022679"/>
    </source>
</evidence>
<evidence type="ECO:0000256" key="4">
    <source>
        <dbReference type="ARBA" id="ARBA00022527"/>
    </source>
</evidence>
<dbReference type="GO" id="GO:0005886">
    <property type="term" value="C:plasma membrane"/>
    <property type="evidence" value="ECO:0007669"/>
    <property type="project" value="UniProtKB-SubCell"/>
</dbReference>
<dbReference type="Gene3D" id="3.30.200.20">
    <property type="entry name" value="Phosphorylase Kinase, domain 1"/>
    <property type="match status" value="1"/>
</dbReference>
<protein>
    <recommendedName>
        <fullName evidence="2">non-specific serine/threonine protein kinase</fullName>
        <ecNumber evidence="2">2.7.11.1</ecNumber>
    </recommendedName>
</protein>
<evidence type="ECO:0000256" key="21">
    <source>
        <dbReference type="SAM" id="Phobius"/>
    </source>
</evidence>
<evidence type="ECO:0000256" key="16">
    <source>
        <dbReference type="ARBA" id="ARBA00023170"/>
    </source>
</evidence>
<dbReference type="PANTHER" id="PTHR48053:SF159">
    <property type="entry name" value="PROTEIN KINASE DOMAIN-CONTAINING PROTEIN"/>
    <property type="match status" value="1"/>
</dbReference>
<keyword evidence="15 21" id="KW-0472">Membrane</keyword>
<keyword evidence="8 21" id="KW-0812">Transmembrane</keyword>
<keyword evidence="9" id="KW-0732">Signal</keyword>
<feature type="transmembrane region" description="Helical" evidence="21">
    <location>
        <begin position="652"/>
        <end position="674"/>
    </location>
</feature>
<evidence type="ECO:0000256" key="13">
    <source>
        <dbReference type="ARBA" id="ARBA00022840"/>
    </source>
</evidence>
<accession>A0A7J0E2I3</accession>
<evidence type="ECO:0000313" key="24">
    <source>
        <dbReference type="Proteomes" id="UP000585474"/>
    </source>
</evidence>
<keyword evidence="10" id="KW-0677">Repeat</keyword>
<dbReference type="InterPro" id="IPR017441">
    <property type="entry name" value="Protein_kinase_ATP_BS"/>
</dbReference>
<dbReference type="GO" id="GO:0004674">
    <property type="term" value="F:protein serine/threonine kinase activity"/>
    <property type="evidence" value="ECO:0007669"/>
    <property type="project" value="UniProtKB-KW"/>
</dbReference>
<evidence type="ECO:0000256" key="12">
    <source>
        <dbReference type="ARBA" id="ARBA00022777"/>
    </source>
</evidence>
<keyword evidence="12" id="KW-0418">Kinase</keyword>
<evidence type="ECO:0000256" key="17">
    <source>
        <dbReference type="ARBA" id="ARBA00023180"/>
    </source>
</evidence>
<dbReference type="GO" id="GO:0051707">
    <property type="term" value="P:response to other organism"/>
    <property type="evidence" value="ECO:0007669"/>
    <property type="project" value="UniProtKB-ARBA"/>
</dbReference>